<dbReference type="Gene3D" id="3.40.50.300">
    <property type="entry name" value="P-loop containing nucleotide triphosphate hydrolases"/>
    <property type="match status" value="1"/>
</dbReference>
<dbReference type="InParanoid" id="A0A1X7UPE5"/>
<proteinExistence type="predicted"/>
<dbReference type="SUPFAM" id="SSF52540">
    <property type="entry name" value="P-loop containing nucleoside triphosphate hydrolases"/>
    <property type="match status" value="1"/>
</dbReference>
<dbReference type="OrthoDB" id="16911at2759"/>
<dbReference type="InterPro" id="IPR006935">
    <property type="entry name" value="Helicase/UvrB_N"/>
</dbReference>
<protein>
    <recommendedName>
        <fullName evidence="1">Helicase/UvrB N-terminal domain-containing protein</fullName>
    </recommendedName>
</protein>
<dbReference type="GO" id="GO:0003677">
    <property type="term" value="F:DNA binding"/>
    <property type="evidence" value="ECO:0007669"/>
    <property type="project" value="InterPro"/>
</dbReference>
<accession>A0A1X7UPE5</accession>
<organism evidence="2">
    <name type="scientific">Amphimedon queenslandica</name>
    <name type="common">Sponge</name>
    <dbReference type="NCBI Taxonomy" id="400682"/>
    <lineage>
        <taxon>Eukaryota</taxon>
        <taxon>Metazoa</taxon>
        <taxon>Porifera</taxon>
        <taxon>Demospongiae</taxon>
        <taxon>Heteroscleromorpha</taxon>
        <taxon>Haplosclerida</taxon>
        <taxon>Niphatidae</taxon>
        <taxon>Amphimedon</taxon>
    </lineage>
</organism>
<evidence type="ECO:0000313" key="2">
    <source>
        <dbReference type="EnsemblMetazoa" id="Aqu2.1.29521_001"/>
    </source>
</evidence>
<dbReference type="InterPro" id="IPR027417">
    <property type="entry name" value="P-loop_NTPase"/>
</dbReference>
<dbReference type="Pfam" id="PF04851">
    <property type="entry name" value="ResIII"/>
    <property type="match status" value="1"/>
</dbReference>
<name>A0A1X7UPE5_AMPQE</name>
<dbReference type="GO" id="GO:0016787">
    <property type="term" value="F:hydrolase activity"/>
    <property type="evidence" value="ECO:0007669"/>
    <property type="project" value="InterPro"/>
</dbReference>
<dbReference type="AlphaFoldDB" id="A0A1X7UPE5"/>
<reference evidence="2" key="1">
    <citation type="submission" date="2017-05" db="UniProtKB">
        <authorList>
            <consortium name="EnsemblMetazoa"/>
        </authorList>
    </citation>
    <scope>IDENTIFICATION</scope>
</reference>
<feature type="domain" description="Helicase/UvrB N-terminal" evidence="1">
    <location>
        <begin position="48"/>
        <end position="101"/>
    </location>
</feature>
<evidence type="ECO:0000259" key="1">
    <source>
        <dbReference type="Pfam" id="PF04851"/>
    </source>
</evidence>
<sequence length="132" mass="14552">VIHHHRYCHHLVFIMAISSVKTDRSPFILQHEGLLNFIQADGNWRGHIYSHQQEALLAIKKQLENKDKPNIALVVLPTGCGKTGVAVLAPYVLGSRRVLVLTMVARRYNPSSGTGKDAVIGAVQKVIGPVQK</sequence>
<dbReference type="EnsemblMetazoa" id="Aqu2.1.29521_001">
    <property type="protein sequence ID" value="Aqu2.1.29521_001"/>
    <property type="gene ID" value="Aqu2.1.29521"/>
</dbReference>
<dbReference type="GO" id="GO:0005524">
    <property type="term" value="F:ATP binding"/>
    <property type="evidence" value="ECO:0007669"/>
    <property type="project" value="InterPro"/>
</dbReference>